<dbReference type="InterPro" id="IPR006577">
    <property type="entry name" value="UAS"/>
</dbReference>
<dbReference type="HOGENOM" id="CLU_047924_1_0_1"/>
<dbReference type="Gene3D" id="3.10.20.90">
    <property type="entry name" value="Phosphatidylinositol 3-kinase Catalytic Subunit, Chain A, domain 1"/>
    <property type="match status" value="1"/>
</dbReference>
<evidence type="ECO:0000256" key="1">
    <source>
        <dbReference type="ARBA" id="ARBA00022786"/>
    </source>
</evidence>
<feature type="compositionally biased region" description="Polar residues" evidence="2">
    <location>
        <begin position="274"/>
        <end position="284"/>
    </location>
</feature>
<organism evidence="3 4">
    <name type="scientific">Prunus persica</name>
    <name type="common">Peach</name>
    <name type="synonym">Amygdalus persica</name>
    <dbReference type="NCBI Taxonomy" id="3760"/>
    <lineage>
        <taxon>Eukaryota</taxon>
        <taxon>Viridiplantae</taxon>
        <taxon>Streptophyta</taxon>
        <taxon>Embryophyta</taxon>
        <taxon>Tracheophyta</taxon>
        <taxon>Spermatophyta</taxon>
        <taxon>Magnoliopsida</taxon>
        <taxon>eudicotyledons</taxon>
        <taxon>Gunneridae</taxon>
        <taxon>Pentapetalae</taxon>
        <taxon>rosids</taxon>
        <taxon>fabids</taxon>
        <taxon>Rosales</taxon>
        <taxon>Rosaceae</taxon>
        <taxon>Amygdaloideae</taxon>
        <taxon>Amygdaleae</taxon>
        <taxon>Prunus</taxon>
    </lineage>
</organism>
<dbReference type="InterPro" id="IPR029071">
    <property type="entry name" value="Ubiquitin-like_domsf"/>
</dbReference>
<dbReference type="PROSITE" id="PS50033">
    <property type="entry name" value="UBX"/>
    <property type="match status" value="1"/>
</dbReference>
<dbReference type="eggNOG" id="KOG1363">
    <property type="taxonomic scope" value="Eukaryota"/>
</dbReference>
<proteinExistence type="predicted"/>
<dbReference type="PANTHER" id="PTHR23322:SF71">
    <property type="entry name" value="UBIQUITIN-ASSOCIATED (UBA) PROTEIN-RELATED"/>
    <property type="match status" value="1"/>
</dbReference>
<dbReference type="SMR" id="M5W9K6"/>
<dbReference type="Proteomes" id="UP000006882">
    <property type="component" value="Chromosome G5"/>
</dbReference>
<dbReference type="PANTHER" id="PTHR23322">
    <property type="entry name" value="FAS-ASSOCIATED PROTEIN"/>
    <property type="match status" value="1"/>
</dbReference>
<dbReference type="GO" id="GO:0043130">
    <property type="term" value="F:ubiquitin binding"/>
    <property type="evidence" value="ECO:0000318"/>
    <property type="project" value="GO_Central"/>
</dbReference>
<dbReference type="SUPFAM" id="SSF54236">
    <property type="entry name" value="Ubiquitin-like"/>
    <property type="match status" value="1"/>
</dbReference>
<dbReference type="SMART" id="SM00166">
    <property type="entry name" value="UBX"/>
    <property type="match status" value="1"/>
</dbReference>
<accession>M5W9K6</accession>
<dbReference type="STRING" id="3760.M5W9K6"/>
<keyword evidence="4" id="KW-1185">Reference proteome</keyword>
<protein>
    <submittedName>
        <fullName evidence="3">Uncharacterized protein</fullName>
    </submittedName>
</protein>
<dbReference type="Pfam" id="PF00789">
    <property type="entry name" value="UBX"/>
    <property type="match status" value="1"/>
</dbReference>
<dbReference type="Pfam" id="PF21021">
    <property type="entry name" value="FAF1"/>
    <property type="match status" value="1"/>
</dbReference>
<evidence type="ECO:0000313" key="3">
    <source>
        <dbReference type="EMBL" id="ONI08295.1"/>
    </source>
</evidence>
<dbReference type="Gramene" id="ONI08295">
    <property type="protein sequence ID" value="ONI08295"/>
    <property type="gene ID" value="PRUPE_5G170100"/>
</dbReference>
<evidence type="ECO:0000313" key="4">
    <source>
        <dbReference type="Proteomes" id="UP000006882"/>
    </source>
</evidence>
<dbReference type="GO" id="GO:0036503">
    <property type="term" value="P:ERAD pathway"/>
    <property type="evidence" value="ECO:0000318"/>
    <property type="project" value="GO_Central"/>
</dbReference>
<dbReference type="Gene3D" id="3.40.30.10">
    <property type="entry name" value="Glutaredoxin"/>
    <property type="match status" value="1"/>
</dbReference>
<reference evidence="3 4" key="1">
    <citation type="journal article" date="2013" name="Nat. Genet.">
        <title>The high-quality draft genome of peach (Prunus persica) identifies unique patterns of genetic diversity, domestication and genome evolution.</title>
        <authorList>
            <consortium name="International Peach Genome Initiative"/>
            <person name="Verde I."/>
            <person name="Abbott A.G."/>
            <person name="Scalabrin S."/>
            <person name="Jung S."/>
            <person name="Shu S."/>
            <person name="Marroni F."/>
            <person name="Zhebentyayeva T."/>
            <person name="Dettori M.T."/>
            <person name="Grimwood J."/>
            <person name="Cattonaro F."/>
            <person name="Zuccolo A."/>
            <person name="Rossini L."/>
            <person name="Jenkins J."/>
            <person name="Vendramin E."/>
            <person name="Meisel L.A."/>
            <person name="Decroocq V."/>
            <person name="Sosinski B."/>
            <person name="Prochnik S."/>
            <person name="Mitros T."/>
            <person name="Policriti A."/>
            <person name="Cipriani G."/>
            <person name="Dondini L."/>
            <person name="Ficklin S."/>
            <person name="Goodstein D.M."/>
            <person name="Xuan P."/>
            <person name="Del Fabbro C."/>
            <person name="Aramini V."/>
            <person name="Copetti D."/>
            <person name="Gonzalez S."/>
            <person name="Horner D.S."/>
            <person name="Falchi R."/>
            <person name="Lucas S."/>
            <person name="Mica E."/>
            <person name="Maldonado J."/>
            <person name="Lazzari B."/>
            <person name="Bielenberg D."/>
            <person name="Pirona R."/>
            <person name="Miculan M."/>
            <person name="Barakat A."/>
            <person name="Testolin R."/>
            <person name="Stella A."/>
            <person name="Tartarini S."/>
            <person name="Tonutti P."/>
            <person name="Arus P."/>
            <person name="Orellana A."/>
            <person name="Wells C."/>
            <person name="Main D."/>
            <person name="Vizzotto G."/>
            <person name="Silva H."/>
            <person name="Salamini F."/>
            <person name="Schmutz J."/>
            <person name="Morgante M."/>
            <person name="Rokhsar D.S."/>
        </authorList>
    </citation>
    <scope>NUCLEOTIDE SEQUENCE [LARGE SCALE GENOMIC DNA]</scope>
    <source>
        <strain evidence="4">cv. Nemared</strain>
    </source>
</reference>
<sequence length="387" mass="42956">MSSAMREGVRSAGEASHNGIVRRMVSLPRSIIGGFSRAMGHRRGLIGIGGRKAQTLPSNFQLQQPEEPLIGLDVSAFLPSFEQQYGTMHPFFYACHFMEALKIAEGEHKFLFMYLHSPEHPFTPSYCRETLSSELVVQFLDANFVSWGALADRGEGLQMAATMNPSCFPFCAVIAPAPGESIAVLRQMEGPISPTELVGILQRTVEEQGSAFRSSKVKQAEAIIADRRLREEQDAAYLAALQLDKEKEKLKNLPPADTAQKPAEAPTKAKNERLQNYPTKQQYGKTKEASSTRGAQYKEVANRGKDPQAAAQILIRFPNGERREQCFLCTDKVQSIYRYIDSLGLPGIANYRLISSFPKRVYGVDQMGITLKDAGLHPRATLFLELL</sequence>
<dbReference type="InterPro" id="IPR001012">
    <property type="entry name" value="UBX_dom"/>
</dbReference>
<dbReference type="GO" id="GO:0005783">
    <property type="term" value="C:endoplasmic reticulum"/>
    <property type="evidence" value="ECO:0000318"/>
    <property type="project" value="GO_Central"/>
</dbReference>
<name>M5W9K6_PRUPE</name>
<dbReference type="CDD" id="cd01767">
    <property type="entry name" value="UBX"/>
    <property type="match status" value="1"/>
</dbReference>
<dbReference type="OMA" id="QISVRCP"/>
<dbReference type="SUPFAM" id="SSF52833">
    <property type="entry name" value="Thioredoxin-like"/>
    <property type="match status" value="1"/>
</dbReference>
<dbReference type="AlphaFoldDB" id="M5W9K6"/>
<feature type="region of interest" description="Disordered" evidence="2">
    <location>
        <begin position="249"/>
        <end position="294"/>
    </location>
</feature>
<dbReference type="SMART" id="SM00594">
    <property type="entry name" value="UAS"/>
    <property type="match status" value="1"/>
</dbReference>
<dbReference type="InterPro" id="IPR049483">
    <property type="entry name" value="FAF1_2-like_UAS"/>
</dbReference>
<gene>
    <name evidence="3" type="ORF">PRUPE_5G170100</name>
</gene>
<dbReference type="EMBL" id="CM007655">
    <property type="protein sequence ID" value="ONI08295.1"/>
    <property type="molecule type" value="Genomic_DNA"/>
</dbReference>
<dbReference type="OrthoDB" id="1026733at2759"/>
<dbReference type="CDD" id="cd02958">
    <property type="entry name" value="UAS"/>
    <property type="match status" value="1"/>
</dbReference>
<keyword evidence="1" id="KW-0833">Ubl conjugation pathway</keyword>
<dbReference type="InterPro" id="IPR050730">
    <property type="entry name" value="UBX_domain-protein"/>
</dbReference>
<dbReference type="KEGG" id="pper:18776667"/>
<evidence type="ECO:0000256" key="2">
    <source>
        <dbReference type="SAM" id="MobiDB-lite"/>
    </source>
</evidence>
<dbReference type="InterPro" id="IPR036249">
    <property type="entry name" value="Thioredoxin-like_sf"/>
</dbReference>